<dbReference type="HOGENOM" id="CLU_043994_4_0_1"/>
<dbReference type="PANTHER" id="PTHR11362:SF82">
    <property type="entry name" value="PHOSPHATIDYLETHANOLAMINE-BINDING PROTEIN 4"/>
    <property type="match status" value="1"/>
</dbReference>
<name>A0A0C2XL14_AMAMK</name>
<dbReference type="SUPFAM" id="SSF49777">
    <property type="entry name" value="PEBP-like"/>
    <property type="match status" value="1"/>
</dbReference>
<feature type="signal peptide" evidence="1">
    <location>
        <begin position="1"/>
        <end position="18"/>
    </location>
</feature>
<dbReference type="EMBL" id="KN818224">
    <property type="protein sequence ID" value="KIL70216.1"/>
    <property type="molecule type" value="Genomic_DNA"/>
</dbReference>
<dbReference type="OrthoDB" id="275748at2759"/>
<dbReference type="AlphaFoldDB" id="A0A0C2XL14"/>
<organism evidence="2 3">
    <name type="scientific">Amanita muscaria (strain Koide BX008)</name>
    <dbReference type="NCBI Taxonomy" id="946122"/>
    <lineage>
        <taxon>Eukaryota</taxon>
        <taxon>Fungi</taxon>
        <taxon>Dikarya</taxon>
        <taxon>Basidiomycota</taxon>
        <taxon>Agaricomycotina</taxon>
        <taxon>Agaricomycetes</taxon>
        <taxon>Agaricomycetidae</taxon>
        <taxon>Agaricales</taxon>
        <taxon>Pluteineae</taxon>
        <taxon>Amanitaceae</taxon>
        <taxon>Amanita</taxon>
    </lineage>
</organism>
<evidence type="ECO:0000313" key="3">
    <source>
        <dbReference type="Proteomes" id="UP000054549"/>
    </source>
</evidence>
<feature type="chain" id="PRO_5002158963" description="PEBP-like protein" evidence="1">
    <location>
        <begin position="19"/>
        <end position="263"/>
    </location>
</feature>
<keyword evidence="3" id="KW-1185">Reference proteome</keyword>
<protein>
    <recommendedName>
        <fullName evidence="4">PEBP-like protein</fullName>
    </recommendedName>
</protein>
<proteinExistence type="predicted"/>
<dbReference type="InterPro" id="IPR036610">
    <property type="entry name" value="PEBP-like_sf"/>
</dbReference>
<dbReference type="InterPro" id="IPR035810">
    <property type="entry name" value="PEBP_euk"/>
</dbReference>
<sequence length="263" mass="28063">MTVLTILTIFATLTGTLAQNPSSLTNVTNAFMQARIVPDILPSFSPSALIDFRFSSDNTLPGQLIPVPGMFQFVFHTTATKPSFALESNDTTLTAQRFVVAIVDPDAGANAQVRHFLGGNFVLNNNGGSVMTLVNTTPALSEYVQPAPPPGTGAHRYTILAFIQPSAFNQTAPRLINSSTPITKFNLSTFSAAINLGNPIAGNYFLAANNTQTETTTSASSPSPSSTSKNGGLSTKFVMNSLPFRLLFTPFLLFIQSSVDKYL</sequence>
<dbReference type="Proteomes" id="UP000054549">
    <property type="component" value="Unassembled WGS sequence"/>
</dbReference>
<dbReference type="PANTHER" id="PTHR11362">
    <property type="entry name" value="PHOSPHATIDYLETHANOLAMINE-BINDING PROTEIN"/>
    <property type="match status" value="1"/>
</dbReference>
<dbReference type="InParanoid" id="A0A0C2XL14"/>
<accession>A0A0C2XL14</accession>
<dbReference type="InterPro" id="IPR008914">
    <property type="entry name" value="PEBP"/>
</dbReference>
<evidence type="ECO:0008006" key="4">
    <source>
        <dbReference type="Google" id="ProtNLM"/>
    </source>
</evidence>
<evidence type="ECO:0000256" key="1">
    <source>
        <dbReference type="SAM" id="SignalP"/>
    </source>
</evidence>
<keyword evidence="1" id="KW-0732">Signal</keyword>
<dbReference type="CDD" id="cd00866">
    <property type="entry name" value="PEBP_euk"/>
    <property type="match status" value="1"/>
</dbReference>
<dbReference type="STRING" id="946122.A0A0C2XL14"/>
<evidence type="ECO:0000313" key="2">
    <source>
        <dbReference type="EMBL" id="KIL70216.1"/>
    </source>
</evidence>
<reference evidence="2 3" key="1">
    <citation type="submission" date="2014-04" db="EMBL/GenBank/DDBJ databases">
        <title>Evolutionary Origins and Diversification of the Mycorrhizal Mutualists.</title>
        <authorList>
            <consortium name="DOE Joint Genome Institute"/>
            <consortium name="Mycorrhizal Genomics Consortium"/>
            <person name="Kohler A."/>
            <person name="Kuo A."/>
            <person name="Nagy L.G."/>
            <person name="Floudas D."/>
            <person name="Copeland A."/>
            <person name="Barry K.W."/>
            <person name="Cichocki N."/>
            <person name="Veneault-Fourrey C."/>
            <person name="LaButti K."/>
            <person name="Lindquist E.A."/>
            <person name="Lipzen A."/>
            <person name="Lundell T."/>
            <person name="Morin E."/>
            <person name="Murat C."/>
            <person name="Riley R."/>
            <person name="Ohm R."/>
            <person name="Sun H."/>
            <person name="Tunlid A."/>
            <person name="Henrissat B."/>
            <person name="Grigoriev I.V."/>
            <person name="Hibbett D.S."/>
            <person name="Martin F."/>
        </authorList>
    </citation>
    <scope>NUCLEOTIDE SEQUENCE [LARGE SCALE GENOMIC DNA]</scope>
    <source>
        <strain evidence="2 3">Koide BX008</strain>
    </source>
</reference>
<dbReference type="Gene3D" id="3.90.280.10">
    <property type="entry name" value="PEBP-like"/>
    <property type="match status" value="1"/>
</dbReference>
<dbReference type="Pfam" id="PF01161">
    <property type="entry name" value="PBP"/>
    <property type="match status" value="1"/>
</dbReference>
<gene>
    <name evidence="2" type="ORF">M378DRAFT_1043636</name>
</gene>